<evidence type="ECO:0000313" key="1">
    <source>
        <dbReference type="EMBL" id="GMS90544.1"/>
    </source>
</evidence>
<proteinExistence type="predicted"/>
<sequence length="117" mass="13315">RRCLDPKRAFVCKSGANDCMQRGTILSCRKCRFDRFKKIFDNACASEKTGEYDFYSDPEQSPETSYDPSAVVEKPSPTFIDHNHYFDCSSSSDTTILGRMKQAYSALCTVRKAREIS</sequence>
<protein>
    <recommendedName>
        <fullName evidence="3">Nuclear receptor</fullName>
    </recommendedName>
</protein>
<dbReference type="EMBL" id="BTSX01000003">
    <property type="protein sequence ID" value="GMS90544.1"/>
    <property type="molecule type" value="Genomic_DNA"/>
</dbReference>
<keyword evidence="2" id="KW-1185">Reference proteome</keyword>
<comment type="caution">
    <text evidence="1">The sequence shown here is derived from an EMBL/GenBank/DDBJ whole genome shotgun (WGS) entry which is preliminary data.</text>
</comment>
<dbReference type="Proteomes" id="UP001432027">
    <property type="component" value="Unassembled WGS sequence"/>
</dbReference>
<feature type="non-terminal residue" evidence="1">
    <location>
        <position position="117"/>
    </location>
</feature>
<organism evidence="1 2">
    <name type="scientific">Pristionchus entomophagus</name>
    <dbReference type="NCBI Taxonomy" id="358040"/>
    <lineage>
        <taxon>Eukaryota</taxon>
        <taxon>Metazoa</taxon>
        <taxon>Ecdysozoa</taxon>
        <taxon>Nematoda</taxon>
        <taxon>Chromadorea</taxon>
        <taxon>Rhabditida</taxon>
        <taxon>Rhabditina</taxon>
        <taxon>Diplogasteromorpha</taxon>
        <taxon>Diplogasteroidea</taxon>
        <taxon>Neodiplogasteridae</taxon>
        <taxon>Pristionchus</taxon>
    </lineage>
</organism>
<feature type="non-terminal residue" evidence="1">
    <location>
        <position position="1"/>
    </location>
</feature>
<accession>A0AAV5T5H2</accession>
<evidence type="ECO:0000313" key="2">
    <source>
        <dbReference type="Proteomes" id="UP001432027"/>
    </source>
</evidence>
<name>A0AAV5T5H2_9BILA</name>
<evidence type="ECO:0008006" key="3">
    <source>
        <dbReference type="Google" id="ProtNLM"/>
    </source>
</evidence>
<dbReference type="AlphaFoldDB" id="A0AAV5T5H2"/>
<reference evidence="1" key="1">
    <citation type="submission" date="2023-10" db="EMBL/GenBank/DDBJ databases">
        <title>Genome assembly of Pristionchus species.</title>
        <authorList>
            <person name="Yoshida K."/>
            <person name="Sommer R.J."/>
        </authorList>
    </citation>
    <scope>NUCLEOTIDE SEQUENCE</scope>
    <source>
        <strain evidence="1">RS0144</strain>
    </source>
</reference>
<gene>
    <name evidence="1" type="ORF">PENTCL1PPCAC_12719</name>
</gene>